<dbReference type="EMBL" id="OZ023706">
    <property type="protein sequence ID" value="CAK9875816.1"/>
    <property type="molecule type" value="Genomic_DNA"/>
</dbReference>
<sequence>MQKREREKETILKNLMVRERMFLASVATALVFCVMTAAADLTSSAASSDPLATTDAYERIESFGFPQGILPHTITGYTFEPSSGRFTLYLEGECKVLIQHTYPLQYDKVITGLLSYGQLQNLRGIRVKAFYVWWSITAISRSNDDNLSFVVGILSAKFPLQSFDDPPICERKLVLWEEEEEEEEKDIQDCERYGRMEEELDQEKFFSSLEMRMHDHQGFLQ</sequence>
<accession>A0ABP1BJM5</accession>
<evidence type="ECO:0000313" key="2">
    <source>
        <dbReference type="Proteomes" id="UP001497522"/>
    </source>
</evidence>
<protein>
    <submittedName>
        <fullName evidence="1">Uncharacterized protein</fullName>
    </submittedName>
</protein>
<organism evidence="1 2">
    <name type="scientific">Sphagnum jensenii</name>
    <dbReference type="NCBI Taxonomy" id="128206"/>
    <lineage>
        <taxon>Eukaryota</taxon>
        <taxon>Viridiplantae</taxon>
        <taxon>Streptophyta</taxon>
        <taxon>Embryophyta</taxon>
        <taxon>Bryophyta</taxon>
        <taxon>Sphagnophytina</taxon>
        <taxon>Sphagnopsida</taxon>
        <taxon>Sphagnales</taxon>
        <taxon>Sphagnaceae</taxon>
        <taxon>Sphagnum</taxon>
    </lineage>
</organism>
<reference evidence="1" key="1">
    <citation type="submission" date="2024-03" db="EMBL/GenBank/DDBJ databases">
        <authorList>
            <consortium name="ELIXIR-Norway"/>
            <consortium name="Elixir Norway"/>
        </authorList>
    </citation>
    <scope>NUCLEOTIDE SEQUENCE</scope>
</reference>
<dbReference type="Proteomes" id="UP001497522">
    <property type="component" value="Chromosome 5"/>
</dbReference>
<dbReference type="InterPro" id="IPR007493">
    <property type="entry name" value="DUF538"/>
</dbReference>
<dbReference type="Gene3D" id="2.30.240.10">
    <property type="entry name" value="At5g01610-like"/>
    <property type="match status" value="1"/>
</dbReference>
<name>A0ABP1BJM5_9BRYO</name>
<dbReference type="InterPro" id="IPR036758">
    <property type="entry name" value="At5g01610-like"/>
</dbReference>
<gene>
    <name evidence="1" type="ORF">CSSPJE1EN2_LOCUS18038</name>
</gene>
<dbReference type="SUPFAM" id="SSF141562">
    <property type="entry name" value="At5g01610-like"/>
    <property type="match status" value="1"/>
</dbReference>
<dbReference type="Pfam" id="PF04398">
    <property type="entry name" value="DUF538"/>
    <property type="match status" value="1"/>
</dbReference>
<evidence type="ECO:0000313" key="1">
    <source>
        <dbReference type="EMBL" id="CAK9875816.1"/>
    </source>
</evidence>
<keyword evidence="2" id="KW-1185">Reference proteome</keyword>
<proteinExistence type="predicted"/>
<dbReference type="PANTHER" id="PTHR31676:SF76">
    <property type="entry name" value="OS05G0362300 PROTEIN"/>
    <property type="match status" value="1"/>
</dbReference>
<dbReference type="PANTHER" id="PTHR31676">
    <property type="entry name" value="T31J12.3 PROTEIN-RELATED"/>
    <property type="match status" value="1"/>
</dbReference>